<comment type="caution">
    <text evidence="1">The sequence shown here is derived from an EMBL/GenBank/DDBJ whole genome shotgun (WGS) entry which is preliminary data.</text>
</comment>
<protein>
    <recommendedName>
        <fullName evidence="3">Glycine zipper domain-containing protein</fullName>
    </recommendedName>
</protein>
<evidence type="ECO:0000313" key="1">
    <source>
        <dbReference type="EMBL" id="MDS3861626.1"/>
    </source>
</evidence>
<name>A0AAE4JX07_9CYAN</name>
<dbReference type="Proteomes" id="UP001268256">
    <property type="component" value="Unassembled WGS sequence"/>
</dbReference>
<gene>
    <name evidence="1" type="ORF">RIF25_12500</name>
</gene>
<dbReference type="RefSeq" id="WP_322878861.1">
    <property type="nucleotide sequence ID" value="NZ_JAVMIP010000014.1"/>
</dbReference>
<organism evidence="1 2">
    <name type="scientific">Pseudocalidococcus azoricus BACA0444</name>
    <dbReference type="NCBI Taxonomy" id="2918990"/>
    <lineage>
        <taxon>Bacteria</taxon>
        <taxon>Bacillati</taxon>
        <taxon>Cyanobacteriota</taxon>
        <taxon>Cyanophyceae</taxon>
        <taxon>Acaryochloridales</taxon>
        <taxon>Thermosynechococcaceae</taxon>
        <taxon>Pseudocalidococcus</taxon>
        <taxon>Pseudocalidococcus azoricus</taxon>
    </lineage>
</organism>
<evidence type="ECO:0008006" key="3">
    <source>
        <dbReference type="Google" id="ProtNLM"/>
    </source>
</evidence>
<dbReference type="AlphaFoldDB" id="A0AAE4JX07"/>
<reference evidence="2" key="1">
    <citation type="submission" date="2023-07" db="EMBL/GenBank/DDBJ databases">
        <authorList>
            <person name="Luz R."/>
            <person name="Cordeiro R."/>
            <person name="Fonseca A."/>
            <person name="Goncalves V."/>
        </authorList>
    </citation>
    <scope>NUCLEOTIDE SEQUENCE [LARGE SCALE GENOMIC DNA]</scope>
    <source>
        <strain evidence="2">BACA0444</strain>
    </source>
</reference>
<accession>A0AAE4JX07</accession>
<keyword evidence="2" id="KW-1185">Reference proteome</keyword>
<dbReference type="EMBL" id="JAVMIP010000014">
    <property type="protein sequence ID" value="MDS3861626.1"/>
    <property type="molecule type" value="Genomic_DNA"/>
</dbReference>
<sequence>MSSTSPSSSQPPPGPAPLIPAELVHLTKDRMRLKIPHLRQDPSYGEFLQTQLQTQAGICAIHLNLAAQSFTIHWNPQILCLQQLFSQLQTIGDLEVSGQGYQGWTNLTRAFALEPAQVSDQAQNIGSFIVGGQVGDVVGGLAGGAVGGATLGPAGVVVGTQVGTFVGGVVGARICVEALQTLKEHPSDLEKICLEKTEEKVAQSLKIRTSSKAGEVTGEITGGLVGGALLGPPGEIIGQMMGNMVGGQIAEDAARQVISPDPKPDTTAPTSSSVNIVLEWWMKTSRAFVGETALATLGGLLMRLILGPQAEAVGLKAGSRAGRIIDWNTESASCKQPQSNQAKTEEL</sequence>
<proteinExistence type="predicted"/>
<evidence type="ECO:0000313" key="2">
    <source>
        <dbReference type="Proteomes" id="UP001268256"/>
    </source>
</evidence>